<gene>
    <name evidence="2" type="ORF">PILCRDRAFT_12275</name>
</gene>
<reference evidence="3" key="2">
    <citation type="submission" date="2015-01" db="EMBL/GenBank/DDBJ databases">
        <title>Evolutionary Origins and Diversification of the Mycorrhizal Mutualists.</title>
        <authorList>
            <consortium name="DOE Joint Genome Institute"/>
            <consortium name="Mycorrhizal Genomics Consortium"/>
            <person name="Kohler A."/>
            <person name="Kuo A."/>
            <person name="Nagy L.G."/>
            <person name="Floudas D."/>
            <person name="Copeland A."/>
            <person name="Barry K.W."/>
            <person name="Cichocki N."/>
            <person name="Veneault-Fourrey C."/>
            <person name="LaButti K."/>
            <person name="Lindquist E.A."/>
            <person name="Lipzen A."/>
            <person name="Lundell T."/>
            <person name="Morin E."/>
            <person name="Murat C."/>
            <person name="Riley R."/>
            <person name="Ohm R."/>
            <person name="Sun H."/>
            <person name="Tunlid A."/>
            <person name="Henrissat B."/>
            <person name="Grigoriev I.V."/>
            <person name="Hibbett D.S."/>
            <person name="Martin F."/>
        </authorList>
    </citation>
    <scope>NUCLEOTIDE SEQUENCE [LARGE SCALE GENOMIC DNA]</scope>
    <source>
        <strain evidence="3">F 1598</strain>
    </source>
</reference>
<dbReference type="Proteomes" id="UP000054166">
    <property type="component" value="Unassembled WGS sequence"/>
</dbReference>
<feature type="region of interest" description="Disordered" evidence="1">
    <location>
        <begin position="26"/>
        <end position="69"/>
    </location>
</feature>
<protein>
    <submittedName>
        <fullName evidence="2">Uncharacterized protein</fullName>
    </submittedName>
</protein>
<keyword evidence="3" id="KW-1185">Reference proteome</keyword>
<feature type="compositionally biased region" description="Basic and acidic residues" evidence="1">
    <location>
        <begin position="26"/>
        <end position="40"/>
    </location>
</feature>
<dbReference type="AlphaFoldDB" id="A0A0C3EX65"/>
<dbReference type="InParanoid" id="A0A0C3EX65"/>
<accession>A0A0C3EX65</accession>
<evidence type="ECO:0000313" key="3">
    <source>
        <dbReference type="Proteomes" id="UP000054166"/>
    </source>
</evidence>
<reference evidence="2 3" key="1">
    <citation type="submission" date="2014-04" db="EMBL/GenBank/DDBJ databases">
        <authorList>
            <consortium name="DOE Joint Genome Institute"/>
            <person name="Kuo A."/>
            <person name="Tarkka M."/>
            <person name="Buscot F."/>
            <person name="Kohler A."/>
            <person name="Nagy L.G."/>
            <person name="Floudas D."/>
            <person name="Copeland A."/>
            <person name="Barry K.W."/>
            <person name="Cichocki N."/>
            <person name="Veneault-Fourrey C."/>
            <person name="LaButti K."/>
            <person name="Lindquist E.A."/>
            <person name="Lipzen A."/>
            <person name="Lundell T."/>
            <person name="Morin E."/>
            <person name="Murat C."/>
            <person name="Sun H."/>
            <person name="Tunlid A."/>
            <person name="Henrissat B."/>
            <person name="Grigoriev I.V."/>
            <person name="Hibbett D.S."/>
            <person name="Martin F."/>
            <person name="Nordberg H.P."/>
            <person name="Cantor M.N."/>
            <person name="Hua S.X."/>
        </authorList>
    </citation>
    <scope>NUCLEOTIDE SEQUENCE [LARGE SCALE GENOMIC DNA]</scope>
    <source>
        <strain evidence="2 3">F 1598</strain>
    </source>
</reference>
<evidence type="ECO:0000256" key="1">
    <source>
        <dbReference type="SAM" id="MobiDB-lite"/>
    </source>
</evidence>
<organism evidence="2 3">
    <name type="scientific">Piloderma croceum (strain F 1598)</name>
    <dbReference type="NCBI Taxonomy" id="765440"/>
    <lineage>
        <taxon>Eukaryota</taxon>
        <taxon>Fungi</taxon>
        <taxon>Dikarya</taxon>
        <taxon>Basidiomycota</taxon>
        <taxon>Agaricomycotina</taxon>
        <taxon>Agaricomycetes</taxon>
        <taxon>Agaricomycetidae</taxon>
        <taxon>Atheliales</taxon>
        <taxon>Atheliaceae</taxon>
        <taxon>Piloderma</taxon>
    </lineage>
</organism>
<sequence>MKKIEQFAKKFALFLEILITDHMSHILGNEDGHDDGRREDDNEDESVESSDEEEASDTPATKARRLTDK</sequence>
<evidence type="ECO:0000313" key="2">
    <source>
        <dbReference type="EMBL" id="KIM77090.1"/>
    </source>
</evidence>
<proteinExistence type="predicted"/>
<name>A0A0C3EX65_PILCF</name>
<feature type="compositionally biased region" description="Acidic residues" evidence="1">
    <location>
        <begin position="41"/>
        <end position="56"/>
    </location>
</feature>
<dbReference type="HOGENOM" id="CLU_2776821_0_0_1"/>
<dbReference type="EMBL" id="KN833028">
    <property type="protein sequence ID" value="KIM77090.1"/>
    <property type="molecule type" value="Genomic_DNA"/>
</dbReference>